<name>A0A9P0A371_BEMTA</name>
<dbReference type="AlphaFoldDB" id="A0A9P0A371"/>
<proteinExistence type="predicted"/>
<gene>
    <name evidence="1" type="ORF">BEMITA_LOCUS1977</name>
</gene>
<accession>A0A9P0A371</accession>
<evidence type="ECO:0000313" key="2">
    <source>
        <dbReference type="Proteomes" id="UP001152759"/>
    </source>
</evidence>
<keyword evidence="2" id="KW-1185">Reference proteome</keyword>
<dbReference type="EMBL" id="OU963862">
    <property type="protein sequence ID" value="CAH0382434.1"/>
    <property type="molecule type" value="Genomic_DNA"/>
</dbReference>
<protein>
    <submittedName>
        <fullName evidence="1">Uncharacterized protein</fullName>
    </submittedName>
</protein>
<organism evidence="1 2">
    <name type="scientific">Bemisia tabaci</name>
    <name type="common">Sweetpotato whitefly</name>
    <name type="synonym">Aleurodes tabaci</name>
    <dbReference type="NCBI Taxonomy" id="7038"/>
    <lineage>
        <taxon>Eukaryota</taxon>
        <taxon>Metazoa</taxon>
        <taxon>Ecdysozoa</taxon>
        <taxon>Arthropoda</taxon>
        <taxon>Hexapoda</taxon>
        <taxon>Insecta</taxon>
        <taxon>Pterygota</taxon>
        <taxon>Neoptera</taxon>
        <taxon>Paraneoptera</taxon>
        <taxon>Hemiptera</taxon>
        <taxon>Sternorrhyncha</taxon>
        <taxon>Aleyrodoidea</taxon>
        <taxon>Aleyrodidae</taxon>
        <taxon>Aleyrodinae</taxon>
        <taxon>Bemisia</taxon>
    </lineage>
</organism>
<evidence type="ECO:0000313" key="1">
    <source>
        <dbReference type="EMBL" id="CAH0382434.1"/>
    </source>
</evidence>
<dbReference type="Proteomes" id="UP001152759">
    <property type="component" value="Chromosome 1"/>
</dbReference>
<reference evidence="1" key="1">
    <citation type="submission" date="2021-12" db="EMBL/GenBank/DDBJ databases">
        <authorList>
            <person name="King R."/>
        </authorList>
    </citation>
    <scope>NUCLEOTIDE SEQUENCE</scope>
</reference>
<sequence>MSFVECTSPTGATESRLLKKVCLIDVNCETGVDNFFGKNKELKEDVDRYLQALEVFDKTNSSFESLTSSIRHLFKYIDILKQDELCSVLFAYPKLRPDIFPIVEERRTRQKAFPVGKSMVCIRRKDDFLFMIFAARAGIDWMFKNIRFGEGQLFYRGIEDPIKDLVVVQLNWPRIAKFKGNRTLTAEFRWGALEDKKNIAVLTQERLLKFWSDDFAAVLRQTPDDPDLNCCVICHCYDVCRHRLNGGKKGVEKSSWTPAVYLTSARCYPAGCKVFRAARKSLNRMRPRLTRTLCALNTYFSRIPVATSLMAHIEFRGKHLFGGFKKLEKSIILNALSHHRQTVGKQIMGKRTESSIEITLLMNTPLCGQIIILLRCLGVVNALKGS</sequence>